<evidence type="ECO:0000256" key="1">
    <source>
        <dbReference type="SAM" id="Phobius"/>
    </source>
</evidence>
<feature type="transmembrane region" description="Helical" evidence="1">
    <location>
        <begin position="33"/>
        <end position="51"/>
    </location>
</feature>
<keyword evidence="1" id="KW-0472">Membrane</keyword>
<dbReference type="RefSeq" id="WP_066618422.1">
    <property type="nucleotide sequence ID" value="NZ_JBHSYQ010000003.1"/>
</dbReference>
<feature type="transmembrane region" description="Helical" evidence="1">
    <location>
        <begin position="57"/>
        <end position="78"/>
    </location>
</feature>
<sequence length="138" mass="15898">MERTLPLEKGEIVLSEEKITIIDKAKTEKYRRITFSAIWTVYGILSVLRYMKTGDEFLLWTGSVIGLLHAAVLIYTLFRTTKGEIDLQEIGMAIFKKKNGNEFLDLKLKGGENRRISKIEPVSDELKAFFIEKKIKVQ</sequence>
<protein>
    <submittedName>
        <fullName evidence="2">Uncharacterized protein</fullName>
    </submittedName>
</protein>
<evidence type="ECO:0000313" key="2">
    <source>
        <dbReference type="EMBL" id="MFC6997823.1"/>
    </source>
</evidence>
<dbReference type="EMBL" id="JBHSYQ010000003">
    <property type="protein sequence ID" value="MFC6997823.1"/>
    <property type="molecule type" value="Genomic_DNA"/>
</dbReference>
<name>A0ABW2DNB0_9BACT</name>
<gene>
    <name evidence="2" type="ORF">ACFQHR_09305</name>
</gene>
<dbReference type="Proteomes" id="UP001596405">
    <property type="component" value="Unassembled WGS sequence"/>
</dbReference>
<accession>A0ABW2DNB0</accession>
<comment type="caution">
    <text evidence="2">The sequence shown here is derived from an EMBL/GenBank/DDBJ whole genome shotgun (WGS) entry which is preliminary data.</text>
</comment>
<keyword evidence="1" id="KW-1133">Transmembrane helix</keyword>
<keyword evidence="1" id="KW-0812">Transmembrane</keyword>
<evidence type="ECO:0000313" key="3">
    <source>
        <dbReference type="Proteomes" id="UP001596405"/>
    </source>
</evidence>
<proteinExistence type="predicted"/>
<reference evidence="3" key="1">
    <citation type="journal article" date="2019" name="Int. J. Syst. Evol. Microbiol.">
        <title>The Global Catalogue of Microorganisms (GCM) 10K type strain sequencing project: providing services to taxonomists for standard genome sequencing and annotation.</title>
        <authorList>
            <consortium name="The Broad Institute Genomics Platform"/>
            <consortium name="The Broad Institute Genome Sequencing Center for Infectious Disease"/>
            <person name="Wu L."/>
            <person name="Ma J."/>
        </authorList>
    </citation>
    <scope>NUCLEOTIDE SEQUENCE [LARGE SCALE GENOMIC DNA]</scope>
    <source>
        <strain evidence="3">CGMCC 4.7393</strain>
    </source>
</reference>
<keyword evidence="3" id="KW-1185">Reference proteome</keyword>
<organism evidence="2 3">
    <name type="scientific">Rufibacter roseus</name>
    <dbReference type="NCBI Taxonomy" id="1567108"/>
    <lineage>
        <taxon>Bacteria</taxon>
        <taxon>Pseudomonadati</taxon>
        <taxon>Bacteroidota</taxon>
        <taxon>Cytophagia</taxon>
        <taxon>Cytophagales</taxon>
        <taxon>Hymenobacteraceae</taxon>
        <taxon>Rufibacter</taxon>
    </lineage>
</organism>